<dbReference type="Pfam" id="PF00126">
    <property type="entry name" value="HTH_1"/>
    <property type="match status" value="1"/>
</dbReference>
<dbReference type="RefSeq" id="WP_102950704.1">
    <property type="nucleotide sequence ID" value="NZ_CP024847.1"/>
</dbReference>
<reference evidence="7" key="1">
    <citation type="submission" date="2017-11" db="EMBL/GenBank/DDBJ databases">
        <authorList>
            <person name="Chan K.G."/>
            <person name="Lee L.S."/>
        </authorList>
    </citation>
    <scope>NUCLEOTIDE SEQUENCE [LARGE SCALE GENOMIC DNA]</scope>
    <source>
        <strain evidence="7">DSM 100970</strain>
    </source>
</reference>
<dbReference type="OrthoDB" id="9785974at2"/>
<dbReference type="GO" id="GO:0006351">
    <property type="term" value="P:DNA-templated transcription"/>
    <property type="evidence" value="ECO:0007669"/>
    <property type="project" value="TreeGrafter"/>
</dbReference>
<evidence type="ECO:0000259" key="5">
    <source>
        <dbReference type="PROSITE" id="PS50931"/>
    </source>
</evidence>
<dbReference type="InterPro" id="IPR036388">
    <property type="entry name" value="WH-like_DNA-bd_sf"/>
</dbReference>
<evidence type="ECO:0000256" key="3">
    <source>
        <dbReference type="ARBA" id="ARBA00023125"/>
    </source>
</evidence>
<keyword evidence="3" id="KW-0238">DNA-binding</keyword>
<dbReference type="InterPro" id="IPR005119">
    <property type="entry name" value="LysR_subst-bd"/>
</dbReference>
<organism evidence="6 7">
    <name type="scientific">Aquella oligotrophica</name>
    <dbReference type="NCBI Taxonomy" id="2067065"/>
    <lineage>
        <taxon>Bacteria</taxon>
        <taxon>Pseudomonadati</taxon>
        <taxon>Pseudomonadota</taxon>
        <taxon>Betaproteobacteria</taxon>
        <taxon>Neisseriales</taxon>
        <taxon>Neisseriaceae</taxon>
        <taxon>Aquella</taxon>
    </lineage>
</organism>
<dbReference type="KEGG" id="nba:CUN60_03525"/>
<dbReference type="EMBL" id="CP024847">
    <property type="protein sequence ID" value="AUR51404.1"/>
    <property type="molecule type" value="Genomic_DNA"/>
</dbReference>
<dbReference type="Gene3D" id="3.40.190.290">
    <property type="match status" value="1"/>
</dbReference>
<sequence length="301" mass="34250">MISCDDVLFFVDVVKAGSFNKAAVALNTTQATISRRIQSLEEATQQQLLIRNSRGFTLSQAGNELYAKFEGLGKILQNDLSSILSNKRELKGTLNIAIFSAFMHKVLLPHIHEFTYKHPQVKVIVRIINKSVDLIRDKFDLVISPMLPNSEIARVKVIFKTKLKLYCSEDYIKTYGKPQTLEELKEHHLLKHFADAGTPVEYYMAKHEDLTTEEQLIAFPGALYIRDTIFGNLVTQAGHYISLGIPEFVNEEVVAGRMIEVLPEYSFSDLSLYLIRCGSASNPAEREFIRFMENVIKSWKK</sequence>
<dbReference type="PANTHER" id="PTHR30537:SF5">
    <property type="entry name" value="HTH-TYPE TRANSCRIPTIONAL ACTIVATOR TTDR-RELATED"/>
    <property type="match status" value="1"/>
</dbReference>
<dbReference type="AlphaFoldDB" id="A0A2I7N4L4"/>
<dbReference type="SUPFAM" id="SSF46785">
    <property type="entry name" value="Winged helix' DNA-binding domain"/>
    <property type="match status" value="1"/>
</dbReference>
<evidence type="ECO:0000256" key="4">
    <source>
        <dbReference type="ARBA" id="ARBA00023163"/>
    </source>
</evidence>
<dbReference type="InterPro" id="IPR000847">
    <property type="entry name" value="LysR_HTH_N"/>
</dbReference>
<keyword evidence="4" id="KW-0804">Transcription</keyword>
<evidence type="ECO:0000313" key="6">
    <source>
        <dbReference type="EMBL" id="AUR51404.1"/>
    </source>
</evidence>
<evidence type="ECO:0000313" key="7">
    <source>
        <dbReference type="Proteomes" id="UP000236655"/>
    </source>
</evidence>
<evidence type="ECO:0000256" key="1">
    <source>
        <dbReference type="ARBA" id="ARBA00009437"/>
    </source>
</evidence>
<dbReference type="Proteomes" id="UP000236655">
    <property type="component" value="Chromosome"/>
</dbReference>
<dbReference type="InterPro" id="IPR058163">
    <property type="entry name" value="LysR-type_TF_proteobact-type"/>
</dbReference>
<proteinExistence type="inferred from homology"/>
<dbReference type="InterPro" id="IPR036390">
    <property type="entry name" value="WH_DNA-bd_sf"/>
</dbReference>
<dbReference type="SUPFAM" id="SSF53850">
    <property type="entry name" value="Periplasmic binding protein-like II"/>
    <property type="match status" value="1"/>
</dbReference>
<evidence type="ECO:0000256" key="2">
    <source>
        <dbReference type="ARBA" id="ARBA00023015"/>
    </source>
</evidence>
<keyword evidence="2" id="KW-0805">Transcription regulation</keyword>
<dbReference type="PANTHER" id="PTHR30537">
    <property type="entry name" value="HTH-TYPE TRANSCRIPTIONAL REGULATOR"/>
    <property type="match status" value="1"/>
</dbReference>
<gene>
    <name evidence="6" type="ORF">CUN60_03525</name>
</gene>
<dbReference type="Gene3D" id="1.10.10.10">
    <property type="entry name" value="Winged helix-like DNA-binding domain superfamily/Winged helix DNA-binding domain"/>
    <property type="match status" value="1"/>
</dbReference>
<dbReference type="GO" id="GO:0003700">
    <property type="term" value="F:DNA-binding transcription factor activity"/>
    <property type="evidence" value="ECO:0007669"/>
    <property type="project" value="InterPro"/>
</dbReference>
<protein>
    <recommendedName>
        <fullName evidence="5">HTH lysR-type domain-containing protein</fullName>
    </recommendedName>
</protein>
<keyword evidence="7" id="KW-1185">Reference proteome</keyword>
<feature type="domain" description="HTH lysR-type" evidence="5">
    <location>
        <begin position="10"/>
        <end position="59"/>
    </location>
</feature>
<name>A0A2I7N4L4_9NEIS</name>
<accession>A0A2I7N4L4</accession>
<dbReference type="PROSITE" id="PS50931">
    <property type="entry name" value="HTH_LYSR"/>
    <property type="match status" value="1"/>
</dbReference>
<dbReference type="GO" id="GO:0043565">
    <property type="term" value="F:sequence-specific DNA binding"/>
    <property type="evidence" value="ECO:0007669"/>
    <property type="project" value="TreeGrafter"/>
</dbReference>
<dbReference type="Pfam" id="PF03466">
    <property type="entry name" value="LysR_substrate"/>
    <property type="match status" value="1"/>
</dbReference>
<comment type="similarity">
    <text evidence="1">Belongs to the LysR transcriptional regulatory family.</text>
</comment>